<reference evidence="4" key="1">
    <citation type="journal article" date="2019" name="Int. J. Syst. Evol. Microbiol.">
        <title>The Global Catalogue of Microorganisms (GCM) 10K type strain sequencing project: providing services to taxonomists for standard genome sequencing and annotation.</title>
        <authorList>
            <consortium name="The Broad Institute Genomics Platform"/>
            <consortium name="The Broad Institute Genome Sequencing Center for Infectious Disease"/>
            <person name="Wu L."/>
            <person name="Ma J."/>
        </authorList>
    </citation>
    <scope>NUCLEOTIDE SEQUENCE [LARGE SCALE GENOMIC DNA]</scope>
    <source>
        <strain evidence="4">CCUG 62763</strain>
    </source>
</reference>
<keyword evidence="2" id="KW-0812">Transmembrane</keyword>
<name>A0ABV9LMG8_9ACTN</name>
<dbReference type="RefSeq" id="WP_387992080.1">
    <property type="nucleotide sequence ID" value="NZ_JBHSGR010000022.1"/>
</dbReference>
<protein>
    <recommendedName>
        <fullName evidence="5">DUF2127 domain-containing protein</fullName>
    </recommendedName>
</protein>
<keyword evidence="4" id="KW-1185">Reference proteome</keyword>
<dbReference type="Proteomes" id="UP001596025">
    <property type="component" value="Unassembled WGS sequence"/>
</dbReference>
<feature type="transmembrane region" description="Helical" evidence="2">
    <location>
        <begin position="139"/>
        <end position="160"/>
    </location>
</feature>
<organism evidence="3 4">
    <name type="scientific">Geodermatophilus arenarius</name>
    <dbReference type="NCBI Taxonomy" id="1137990"/>
    <lineage>
        <taxon>Bacteria</taxon>
        <taxon>Bacillati</taxon>
        <taxon>Actinomycetota</taxon>
        <taxon>Actinomycetes</taxon>
        <taxon>Geodermatophilales</taxon>
        <taxon>Geodermatophilaceae</taxon>
        <taxon>Geodermatophilus</taxon>
    </lineage>
</organism>
<evidence type="ECO:0000256" key="1">
    <source>
        <dbReference type="SAM" id="MobiDB-lite"/>
    </source>
</evidence>
<dbReference type="EMBL" id="JBHSGR010000022">
    <property type="protein sequence ID" value="MFC4695349.1"/>
    <property type="molecule type" value="Genomic_DNA"/>
</dbReference>
<keyword evidence="2" id="KW-1133">Transmembrane helix</keyword>
<gene>
    <name evidence="3" type="ORF">ACFO3M_18255</name>
</gene>
<evidence type="ECO:0000256" key="2">
    <source>
        <dbReference type="SAM" id="Phobius"/>
    </source>
</evidence>
<accession>A0ABV9LMG8</accession>
<evidence type="ECO:0008006" key="5">
    <source>
        <dbReference type="Google" id="ProtNLM"/>
    </source>
</evidence>
<comment type="caution">
    <text evidence="3">The sequence shown here is derived from an EMBL/GenBank/DDBJ whole genome shotgun (WGS) entry which is preliminary data.</text>
</comment>
<feature type="transmembrane region" description="Helical" evidence="2">
    <location>
        <begin position="80"/>
        <end position="100"/>
    </location>
</feature>
<keyword evidence="2" id="KW-0472">Membrane</keyword>
<feature type="transmembrane region" description="Helical" evidence="2">
    <location>
        <begin position="31"/>
        <end position="49"/>
    </location>
</feature>
<sequence length="179" mass="18164">MTEERGGRLPGYGNAPSAPGAEPRPPAERPVAVRVGIGAFMAALILGLVSSGVTLSDVDGIVAEVQAAAGAEVPESTARAAFWVGAGFGAVLVALEALVIRFAWTGRNWARVVLQVLGAVNVLGGLSGLTGPGATGSGFLGSLSVFITLISAVGLVALALRPASEWYRAEGERRRSSAR</sequence>
<feature type="region of interest" description="Disordered" evidence="1">
    <location>
        <begin position="1"/>
        <end position="27"/>
    </location>
</feature>
<proteinExistence type="predicted"/>
<evidence type="ECO:0000313" key="4">
    <source>
        <dbReference type="Proteomes" id="UP001596025"/>
    </source>
</evidence>
<evidence type="ECO:0000313" key="3">
    <source>
        <dbReference type="EMBL" id="MFC4695349.1"/>
    </source>
</evidence>
<feature type="transmembrane region" description="Helical" evidence="2">
    <location>
        <begin position="112"/>
        <end position="133"/>
    </location>
</feature>